<gene>
    <name evidence="1" type="ORF">RDV84_23300</name>
</gene>
<protein>
    <submittedName>
        <fullName evidence="1">Uncharacterized protein</fullName>
    </submittedName>
</protein>
<dbReference type="RefSeq" id="WP_309151790.1">
    <property type="nucleotide sequence ID" value="NZ_CP133568.1"/>
</dbReference>
<sequence>MMAKIYVITADAEYETRTPICAFSEREGADIFLQRIRAHDESYEPPPHDTGDEDADQAAYERWERRLKRLAKKHPAGETWAHYRTDFSITEVELA</sequence>
<reference evidence="1 2" key="1">
    <citation type="submission" date="2023-08" db="EMBL/GenBank/DDBJ databases">
        <title>The whole genome sequence of Lysobacter yananisis.</title>
        <authorList>
            <person name="Sun H."/>
        </authorList>
    </citation>
    <scope>NUCLEOTIDE SEQUENCE [LARGE SCALE GENOMIC DNA]</scope>
    <source>
        <strain evidence="1 2">SNNU513</strain>
    </source>
</reference>
<proteinExistence type="predicted"/>
<dbReference type="Proteomes" id="UP001229313">
    <property type="component" value="Chromosome"/>
</dbReference>
<accession>A0ABY9P792</accession>
<evidence type="ECO:0000313" key="1">
    <source>
        <dbReference type="EMBL" id="WMT02854.1"/>
    </source>
</evidence>
<evidence type="ECO:0000313" key="2">
    <source>
        <dbReference type="Proteomes" id="UP001229313"/>
    </source>
</evidence>
<name>A0ABY9P792_9GAMM</name>
<dbReference type="EMBL" id="CP133568">
    <property type="protein sequence ID" value="WMT02854.1"/>
    <property type="molecule type" value="Genomic_DNA"/>
</dbReference>
<keyword evidence="2" id="KW-1185">Reference proteome</keyword>
<organism evidence="1 2">
    <name type="scientific">Lysobacter yananisis</name>
    <dbReference type="NCBI Taxonomy" id="1003114"/>
    <lineage>
        <taxon>Bacteria</taxon>
        <taxon>Pseudomonadati</taxon>
        <taxon>Pseudomonadota</taxon>
        <taxon>Gammaproteobacteria</taxon>
        <taxon>Lysobacterales</taxon>
        <taxon>Lysobacteraceae</taxon>
        <taxon>Lysobacter</taxon>
    </lineage>
</organism>